<dbReference type="Proteomes" id="UP001321825">
    <property type="component" value="Chromosome"/>
</dbReference>
<keyword evidence="3" id="KW-1185">Reference proteome</keyword>
<dbReference type="EMBL" id="AP024714">
    <property type="protein sequence ID" value="BCX81797.1"/>
    <property type="molecule type" value="Genomic_DNA"/>
</dbReference>
<proteinExistence type="predicted"/>
<organism evidence="2 3">
    <name type="scientific">Methylomarinovum caldicuralii</name>
    <dbReference type="NCBI Taxonomy" id="438856"/>
    <lineage>
        <taxon>Bacteria</taxon>
        <taxon>Pseudomonadati</taxon>
        <taxon>Pseudomonadota</taxon>
        <taxon>Gammaproteobacteria</taxon>
        <taxon>Methylococcales</taxon>
        <taxon>Methylothermaceae</taxon>
        <taxon>Methylomarinovum</taxon>
    </lineage>
</organism>
<dbReference type="Gene3D" id="6.10.280.50">
    <property type="match status" value="1"/>
</dbReference>
<evidence type="ECO:0000256" key="1">
    <source>
        <dbReference type="SAM" id="Coils"/>
    </source>
</evidence>
<name>A0AAU9C0G5_9GAMM</name>
<accession>A0AAU9C0G5</accession>
<evidence type="ECO:0008006" key="4">
    <source>
        <dbReference type="Google" id="ProtNLM"/>
    </source>
</evidence>
<gene>
    <name evidence="2" type="ORF">MIT9_P1377</name>
</gene>
<keyword evidence="1" id="KW-0175">Coiled coil</keyword>
<feature type="coiled-coil region" evidence="1">
    <location>
        <begin position="29"/>
        <end position="63"/>
    </location>
</feature>
<evidence type="ECO:0000313" key="3">
    <source>
        <dbReference type="Proteomes" id="UP001321825"/>
    </source>
</evidence>
<protein>
    <recommendedName>
        <fullName evidence="4">GTP-binding protein</fullName>
    </recommendedName>
</protein>
<dbReference type="InterPro" id="IPR038444">
    <property type="entry name" value="DUF465_sf"/>
</dbReference>
<reference evidence="3" key="1">
    <citation type="journal article" date="2024" name="Int. J. Syst. Evol. Microbiol.">
        <title>Methylomarinovum tepidoasis sp. nov., a moderately thermophilic methanotroph of the family Methylothermaceae isolated from a deep-sea hydrothermal field.</title>
        <authorList>
            <person name="Hirayama H."/>
            <person name="Takaki Y."/>
            <person name="Abe M."/>
            <person name="Miyazaki M."/>
            <person name="Uematsu K."/>
            <person name="Matsui Y."/>
            <person name="Takai K."/>
        </authorList>
    </citation>
    <scope>NUCLEOTIDE SEQUENCE [LARGE SCALE GENOMIC DNA]</scope>
    <source>
        <strain evidence="3">IT-9</strain>
    </source>
</reference>
<sequence>MLGEHHDLVHEFPEFRDQIHALKVSNSHFARLFDEYHQLDRQIRRIEQQVETASDEYAETLKRHRLQLKDELYRMLRQAVA</sequence>
<evidence type="ECO:0000313" key="2">
    <source>
        <dbReference type="EMBL" id="BCX81797.1"/>
    </source>
</evidence>
<dbReference type="Pfam" id="PF04325">
    <property type="entry name" value="DUF465"/>
    <property type="match status" value="1"/>
</dbReference>
<dbReference type="AlphaFoldDB" id="A0AAU9C0G5"/>
<dbReference type="InterPro" id="IPR007420">
    <property type="entry name" value="DUF465"/>
</dbReference>
<dbReference type="KEGG" id="mcau:MIT9_P1377"/>